<evidence type="ECO:0000313" key="2">
    <source>
        <dbReference type="EMBL" id="KYO34261.1"/>
    </source>
</evidence>
<dbReference type="Proteomes" id="UP000050525">
    <property type="component" value="Unassembled WGS sequence"/>
</dbReference>
<accession>A0A151NBU8</accession>
<proteinExistence type="predicted"/>
<evidence type="ECO:0000313" key="3">
    <source>
        <dbReference type="Proteomes" id="UP000050525"/>
    </source>
</evidence>
<name>A0A151NBU8_ALLMI</name>
<reference evidence="2 3" key="1">
    <citation type="journal article" date="2012" name="Genome Biol.">
        <title>Sequencing three crocodilian genomes to illuminate the evolution of archosaurs and amniotes.</title>
        <authorList>
            <person name="St John J.A."/>
            <person name="Braun E.L."/>
            <person name="Isberg S.R."/>
            <person name="Miles L.G."/>
            <person name="Chong A.Y."/>
            <person name="Gongora J."/>
            <person name="Dalzell P."/>
            <person name="Moran C."/>
            <person name="Bed'hom B."/>
            <person name="Abzhanov A."/>
            <person name="Burgess S.C."/>
            <person name="Cooksey A.M."/>
            <person name="Castoe T.A."/>
            <person name="Crawford N.G."/>
            <person name="Densmore L.D."/>
            <person name="Drew J.C."/>
            <person name="Edwards S.V."/>
            <person name="Faircloth B.C."/>
            <person name="Fujita M.K."/>
            <person name="Greenwold M.J."/>
            <person name="Hoffmann F.G."/>
            <person name="Howard J.M."/>
            <person name="Iguchi T."/>
            <person name="Janes D.E."/>
            <person name="Khan S.Y."/>
            <person name="Kohno S."/>
            <person name="de Koning A.J."/>
            <person name="Lance S.L."/>
            <person name="McCarthy F.M."/>
            <person name="McCormack J.E."/>
            <person name="Merchant M.E."/>
            <person name="Peterson D.G."/>
            <person name="Pollock D.D."/>
            <person name="Pourmand N."/>
            <person name="Raney B.J."/>
            <person name="Roessler K.A."/>
            <person name="Sanford J.R."/>
            <person name="Sawyer R.H."/>
            <person name="Schmidt C.J."/>
            <person name="Triplett E.W."/>
            <person name="Tuberville T.D."/>
            <person name="Venegas-Anaya M."/>
            <person name="Howard J.T."/>
            <person name="Jarvis E.D."/>
            <person name="Guillette L.J.Jr."/>
            <person name="Glenn T.C."/>
            <person name="Green R.E."/>
            <person name="Ray D.A."/>
        </authorList>
    </citation>
    <scope>NUCLEOTIDE SEQUENCE [LARGE SCALE GENOMIC DNA]</scope>
    <source>
        <strain evidence="2">KSC_2009_1</strain>
    </source>
</reference>
<comment type="caution">
    <text evidence="2">The sequence shown here is derived from an EMBL/GenBank/DDBJ whole genome shotgun (WGS) entry which is preliminary data.</text>
</comment>
<organism evidence="2 3">
    <name type="scientific">Alligator mississippiensis</name>
    <name type="common">American alligator</name>
    <dbReference type="NCBI Taxonomy" id="8496"/>
    <lineage>
        <taxon>Eukaryota</taxon>
        <taxon>Metazoa</taxon>
        <taxon>Chordata</taxon>
        <taxon>Craniata</taxon>
        <taxon>Vertebrata</taxon>
        <taxon>Euteleostomi</taxon>
        <taxon>Archelosauria</taxon>
        <taxon>Archosauria</taxon>
        <taxon>Crocodylia</taxon>
        <taxon>Alligatoridae</taxon>
        <taxon>Alligatorinae</taxon>
        <taxon>Alligator</taxon>
    </lineage>
</organism>
<protein>
    <submittedName>
        <fullName evidence="2">Uncharacterized protein</fullName>
    </submittedName>
</protein>
<feature type="compositionally biased region" description="Basic and acidic residues" evidence="1">
    <location>
        <begin position="69"/>
        <end position="85"/>
    </location>
</feature>
<evidence type="ECO:0000256" key="1">
    <source>
        <dbReference type="SAM" id="MobiDB-lite"/>
    </source>
</evidence>
<feature type="region of interest" description="Disordered" evidence="1">
    <location>
        <begin position="1"/>
        <end position="96"/>
    </location>
</feature>
<keyword evidence="3" id="KW-1185">Reference proteome</keyword>
<dbReference type="EMBL" id="AKHW03003562">
    <property type="protein sequence ID" value="KYO34261.1"/>
    <property type="molecule type" value="Genomic_DNA"/>
</dbReference>
<gene>
    <name evidence="2" type="ORF">Y1Q_0023704</name>
</gene>
<sequence length="96" mass="10841">MRVQTLLGVNRHQPRKDEQTRRQASRSELTRREENQASLTGGKVLRRPWQRSRWGGSREEASACLVFKPPEEAGKMADEQLRKGETPAYPAGGKGP</sequence>
<dbReference type="AlphaFoldDB" id="A0A151NBU8"/>